<dbReference type="GO" id="GO:0008483">
    <property type="term" value="F:transaminase activity"/>
    <property type="evidence" value="ECO:0007669"/>
    <property type="project" value="UniProtKB-KW"/>
</dbReference>
<dbReference type="Proteomes" id="UP000295066">
    <property type="component" value="Unassembled WGS sequence"/>
</dbReference>
<comment type="caution">
    <text evidence="7">The sequence shown here is derived from an EMBL/GenBank/DDBJ whole genome shotgun (WGS) entry which is preliminary data.</text>
</comment>
<dbReference type="SMART" id="SM00345">
    <property type="entry name" value="HTH_GNTR"/>
    <property type="match status" value="1"/>
</dbReference>
<accession>A0A4V3HG23</accession>
<keyword evidence="7" id="KW-0032">Aminotransferase</keyword>
<dbReference type="InterPro" id="IPR000524">
    <property type="entry name" value="Tscrpt_reg_HTH_GntR"/>
</dbReference>
<proteinExistence type="inferred from homology"/>
<evidence type="ECO:0000256" key="2">
    <source>
        <dbReference type="ARBA" id="ARBA00022898"/>
    </source>
</evidence>
<dbReference type="GO" id="GO:0003700">
    <property type="term" value="F:DNA-binding transcription factor activity"/>
    <property type="evidence" value="ECO:0007669"/>
    <property type="project" value="InterPro"/>
</dbReference>
<name>A0A4V3HG23_9BACT</name>
<dbReference type="InterPro" id="IPR015421">
    <property type="entry name" value="PyrdxlP-dep_Trfase_major"/>
</dbReference>
<keyword evidence="4" id="KW-0238">DNA-binding</keyword>
<evidence type="ECO:0000313" key="7">
    <source>
        <dbReference type="EMBL" id="TDY59721.1"/>
    </source>
</evidence>
<protein>
    <submittedName>
        <fullName evidence="7">GntR family transcriptional regulator/MocR family aminotransferase</fullName>
    </submittedName>
</protein>
<keyword evidence="2" id="KW-0663">Pyridoxal phosphate</keyword>
<keyword evidence="8" id="KW-1185">Reference proteome</keyword>
<dbReference type="GO" id="GO:0003677">
    <property type="term" value="F:DNA binding"/>
    <property type="evidence" value="ECO:0007669"/>
    <property type="project" value="UniProtKB-KW"/>
</dbReference>
<dbReference type="InterPro" id="IPR036388">
    <property type="entry name" value="WH-like_DNA-bd_sf"/>
</dbReference>
<dbReference type="PROSITE" id="PS50949">
    <property type="entry name" value="HTH_GNTR"/>
    <property type="match status" value="1"/>
</dbReference>
<dbReference type="GO" id="GO:0030170">
    <property type="term" value="F:pyridoxal phosphate binding"/>
    <property type="evidence" value="ECO:0007669"/>
    <property type="project" value="InterPro"/>
</dbReference>
<dbReference type="CDD" id="cd00609">
    <property type="entry name" value="AAT_like"/>
    <property type="match status" value="1"/>
</dbReference>
<evidence type="ECO:0000256" key="4">
    <source>
        <dbReference type="ARBA" id="ARBA00023125"/>
    </source>
</evidence>
<reference evidence="7 8" key="1">
    <citation type="submission" date="2019-03" db="EMBL/GenBank/DDBJ databases">
        <title>Genomic Encyclopedia of Type Strains, Phase IV (KMG-IV): sequencing the most valuable type-strain genomes for metagenomic binning, comparative biology and taxonomic classification.</title>
        <authorList>
            <person name="Goeker M."/>
        </authorList>
    </citation>
    <scope>NUCLEOTIDE SEQUENCE [LARGE SCALE GENOMIC DNA]</scope>
    <source>
        <strain evidence="7 8">DSM 25964</strain>
    </source>
</reference>
<dbReference type="PANTHER" id="PTHR46577">
    <property type="entry name" value="HTH-TYPE TRANSCRIPTIONAL REGULATORY PROTEIN GABR"/>
    <property type="match status" value="1"/>
</dbReference>
<feature type="domain" description="HTH gntR-type" evidence="6">
    <location>
        <begin position="12"/>
        <end position="80"/>
    </location>
</feature>
<keyword evidence="3" id="KW-0805">Transcription regulation</keyword>
<sequence>MLLEIPLDFKYGTLYRQIAEHLEKMILAGSIPSGTRLPGTRELARMLGVSRSTIVEAYMLLEKRGIVLLKGRSGAFAASDSLPHPVSCPEGKNVFHFDSERPTRDLIPFAALAKISRDALLEDEGNVLAGSPPEGLEELRFALLEHSVLRGIPARPGEMAVTSGGKDALSTVLRALRAGGYGRVFAEKLTYTDMTEIAANEGLSLRPVPLLGEDGLASLEKLTSRDILYLVPSFQNPTGRTLPPEIRREILGLRQRKGFLIIEDDSYGELRYGEKSVPALKALDEGEGVVYIGSFSQVLFPGMRLGYILLPPGLWNSYVHTASFRQGQTSSLVQLVMLKFIRQGKLAEAVEKARAVLSARMESLILGLESAFPGIPVHRPEGGVFLWFPTGKTDGGEAAGLAARSGVFVTDGSHFSLGNQRQRAIRFSISFVPAQRMDEACARLEKCWKSLF</sequence>
<keyword evidence="7" id="KW-0808">Transferase</keyword>
<dbReference type="Gene3D" id="3.40.640.10">
    <property type="entry name" value="Type I PLP-dependent aspartate aminotransferase-like (Major domain)"/>
    <property type="match status" value="1"/>
</dbReference>
<dbReference type="Pfam" id="PF00155">
    <property type="entry name" value="Aminotran_1_2"/>
    <property type="match status" value="1"/>
</dbReference>
<dbReference type="EMBL" id="SORI01000011">
    <property type="protein sequence ID" value="TDY59721.1"/>
    <property type="molecule type" value="Genomic_DNA"/>
</dbReference>
<evidence type="ECO:0000256" key="3">
    <source>
        <dbReference type="ARBA" id="ARBA00023015"/>
    </source>
</evidence>
<dbReference type="Pfam" id="PF00392">
    <property type="entry name" value="GntR"/>
    <property type="match status" value="1"/>
</dbReference>
<organism evidence="7 8">
    <name type="scientific">Aminivibrio pyruvatiphilus</name>
    <dbReference type="NCBI Taxonomy" id="1005740"/>
    <lineage>
        <taxon>Bacteria</taxon>
        <taxon>Thermotogati</taxon>
        <taxon>Synergistota</taxon>
        <taxon>Synergistia</taxon>
        <taxon>Synergistales</taxon>
        <taxon>Aminobacteriaceae</taxon>
        <taxon>Aminivibrio</taxon>
    </lineage>
</organism>
<dbReference type="SUPFAM" id="SSF46785">
    <property type="entry name" value="Winged helix' DNA-binding domain"/>
    <property type="match status" value="1"/>
</dbReference>
<dbReference type="SUPFAM" id="SSF53383">
    <property type="entry name" value="PLP-dependent transferases"/>
    <property type="match status" value="1"/>
</dbReference>
<dbReference type="Gene3D" id="1.10.10.10">
    <property type="entry name" value="Winged helix-like DNA-binding domain superfamily/Winged helix DNA-binding domain"/>
    <property type="match status" value="1"/>
</dbReference>
<evidence type="ECO:0000313" key="8">
    <source>
        <dbReference type="Proteomes" id="UP000295066"/>
    </source>
</evidence>
<dbReference type="AlphaFoldDB" id="A0A4V3HG23"/>
<dbReference type="RefSeq" id="WP_133957871.1">
    <property type="nucleotide sequence ID" value="NZ_SORI01000011.1"/>
</dbReference>
<gene>
    <name evidence="7" type="ORF">C8D99_11155</name>
</gene>
<dbReference type="InterPro" id="IPR051446">
    <property type="entry name" value="HTH_trans_reg/aminotransferase"/>
</dbReference>
<keyword evidence="5" id="KW-0804">Transcription</keyword>
<evidence type="ECO:0000256" key="1">
    <source>
        <dbReference type="ARBA" id="ARBA00005384"/>
    </source>
</evidence>
<dbReference type="PRINTS" id="PR00035">
    <property type="entry name" value="HTHGNTR"/>
</dbReference>
<dbReference type="InterPro" id="IPR036390">
    <property type="entry name" value="WH_DNA-bd_sf"/>
</dbReference>
<evidence type="ECO:0000259" key="6">
    <source>
        <dbReference type="PROSITE" id="PS50949"/>
    </source>
</evidence>
<dbReference type="OrthoDB" id="1360at2"/>
<dbReference type="InterPro" id="IPR004839">
    <property type="entry name" value="Aminotransferase_I/II_large"/>
</dbReference>
<dbReference type="PANTHER" id="PTHR46577:SF2">
    <property type="entry name" value="TRANSCRIPTIONAL REGULATORY PROTEIN"/>
    <property type="match status" value="1"/>
</dbReference>
<evidence type="ECO:0000256" key="5">
    <source>
        <dbReference type="ARBA" id="ARBA00023163"/>
    </source>
</evidence>
<dbReference type="CDD" id="cd07377">
    <property type="entry name" value="WHTH_GntR"/>
    <property type="match status" value="1"/>
</dbReference>
<dbReference type="InterPro" id="IPR015424">
    <property type="entry name" value="PyrdxlP-dep_Trfase"/>
</dbReference>
<comment type="similarity">
    <text evidence="1">In the C-terminal section; belongs to the class-I pyridoxal-phosphate-dependent aminotransferase family.</text>
</comment>